<organism evidence="4 5">
    <name type="scientific">Candidatus Zymogenus saltonus</name>
    <dbReference type="NCBI Taxonomy" id="2844893"/>
    <lineage>
        <taxon>Bacteria</taxon>
        <taxon>Deltaproteobacteria</taxon>
        <taxon>Candidatus Zymogenia</taxon>
        <taxon>Candidatus Zymogeniales</taxon>
        <taxon>Candidatus Zymogenaceae</taxon>
        <taxon>Candidatus Zymogenus</taxon>
    </lineage>
</organism>
<accession>A0A9D8KJV6</accession>
<dbReference type="AlphaFoldDB" id="A0A9D8KJV6"/>
<dbReference type="GO" id="GO:0042834">
    <property type="term" value="F:peptidoglycan binding"/>
    <property type="evidence" value="ECO:0007669"/>
    <property type="project" value="InterPro"/>
</dbReference>
<name>A0A9D8KJV6_9DELT</name>
<evidence type="ECO:0000259" key="3">
    <source>
        <dbReference type="PROSITE" id="PS51724"/>
    </source>
</evidence>
<feature type="compositionally biased region" description="Basic and acidic residues" evidence="1">
    <location>
        <begin position="143"/>
        <end position="152"/>
    </location>
</feature>
<protein>
    <submittedName>
        <fullName evidence="4">SPOR domain-containing protein</fullName>
    </submittedName>
</protein>
<reference evidence="4" key="2">
    <citation type="submission" date="2021-01" db="EMBL/GenBank/DDBJ databases">
        <authorList>
            <person name="Hahn C.R."/>
            <person name="Youssef N.H."/>
            <person name="Elshahed M."/>
        </authorList>
    </citation>
    <scope>NUCLEOTIDE SEQUENCE</scope>
    <source>
        <strain evidence="4">Zod_Metabat.24</strain>
    </source>
</reference>
<dbReference type="SUPFAM" id="SSF110997">
    <property type="entry name" value="Sporulation related repeat"/>
    <property type="match status" value="1"/>
</dbReference>
<evidence type="ECO:0000256" key="1">
    <source>
        <dbReference type="SAM" id="MobiDB-lite"/>
    </source>
</evidence>
<sequence length="235" mass="26189">MRDMRDNDLRYFPDDDDDRMRDYRRAKDSYEFSLEPRHLALIVMVAIICGALIFAAGYMTGRSTATKGGGLIAKEGGEEKVFPLSEGDKEGTEGDTADEGKEPKVNFYDTLENGGITEEKLGEGENTGDKTGDVTPPKGETPGSKDEVAKTETGDDNKLYYIRVFATKDKTKADKLLKSLKADGYPAYIKEVDGGTMSIRIKWYNTKEEALKVMGDLMIDKNYKDYKPEIGTGWK</sequence>
<dbReference type="InterPro" id="IPR007730">
    <property type="entry name" value="SPOR-like_dom"/>
</dbReference>
<comment type="caution">
    <text evidence="4">The sequence shown here is derived from an EMBL/GenBank/DDBJ whole genome shotgun (WGS) entry which is preliminary data.</text>
</comment>
<keyword evidence="2" id="KW-0812">Transmembrane</keyword>
<evidence type="ECO:0000313" key="5">
    <source>
        <dbReference type="Proteomes" id="UP000809273"/>
    </source>
</evidence>
<dbReference type="EMBL" id="JAFGIX010000083">
    <property type="protein sequence ID" value="MBN1574571.1"/>
    <property type="molecule type" value="Genomic_DNA"/>
</dbReference>
<keyword evidence="2" id="KW-1133">Transmembrane helix</keyword>
<dbReference type="Proteomes" id="UP000809273">
    <property type="component" value="Unassembled WGS sequence"/>
</dbReference>
<proteinExistence type="predicted"/>
<dbReference type="PROSITE" id="PS51724">
    <property type="entry name" value="SPOR"/>
    <property type="match status" value="1"/>
</dbReference>
<gene>
    <name evidence="4" type="ORF">JW984_15345</name>
</gene>
<feature type="region of interest" description="Disordered" evidence="1">
    <location>
        <begin position="116"/>
        <end position="152"/>
    </location>
</feature>
<feature type="region of interest" description="Disordered" evidence="1">
    <location>
        <begin position="82"/>
        <end position="102"/>
    </location>
</feature>
<dbReference type="Pfam" id="PF05036">
    <property type="entry name" value="SPOR"/>
    <property type="match status" value="1"/>
</dbReference>
<dbReference type="Gene3D" id="3.30.70.1070">
    <property type="entry name" value="Sporulation related repeat"/>
    <property type="match status" value="1"/>
</dbReference>
<feature type="compositionally biased region" description="Basic and acidic residues" evidence="1">
    <location>
        <begin position="117"/>
        <end position="132"/>
    </location>
</feature>
<feature type="transmembrane region" description="Helical" evidence="2">
    <location>
        <begin position="39"/>
        <end position="59"/>
    </location>
</feature>
<keyword evidence="2" id="KW-0472">Membrane</keyword>
<dbReference type="InterPro" id="IPR036680">
    <property type="entry name" value="SPOR-like_sf"/>
</dbReference>
<evidence type="ECO:0000256" key="2">
    <source>
        <dbReference type="SAM" id="Phobius"/>
    </source>
</evidence>
<feature type="domain" description="SPOR" evidence="3">
    <location>
        <begin position="154"/>
        <end position="230"/>
    </location>
</feature>
<reference evidence="4" key="1">
    <citation type="journal article" date="2021" name="Environ. Microbiol.">
        <title>Genomic characterization of three novel Desulfobacterota classes expand the metabolic and phylogenetic diversity of the phylum.</title>
        <authorList>
            <person name="Murphy C.L."/>
            <person name="Biggerstaff J."/>
            <person name="Eichhorn A."/>
            <person name="Ewing E."/>
            <person name="Shahan R."/>
            <person name="Soriano D."/>
            <person name="Stewart S."/>
            <person name="VanMol K."/>
            <person name="Walker R."/>
            <person name="Walters P."/>
            <person name="Elshahed M.S."/>
            <person name="Youssef N.H."/>
        </authorList>
    </citation>
    <scope>NUCLEOTIDE SEQUENCE</scope>
    <source>
        <strain evidence="4">Zod_Metabat.24</strain>
    </source>
</reference>
<evidence type="ECO:0000313" key="4">
    <source>
        <dbReference type="EMBL" id="MBN1574571.1"/>
    </source>
</evidence>